<keyword evidence="5" id="KW-0406">Ion transport</keyword>
<dbReference type="CDD" id="cd19051">
    <property type="entry name" value="LGIC_TM_cation"/>
    <property type="match status" value="1"/>
</dbReference>
<dbReference type="PRINTS" id="PR00252">
    <property type="entry name" value="NRIONCHANNEL"/>
</dbReference>
<accession>A0A9Q1BHZ7</accession>
<keyword evidence="4 5" id="KW-0472">Membrane</keyword>
<evidence type="ECO:0000256" key="4">
    <source>
        <dbReference type="ARBA" id="ARBA00023136"/>
    </source>
</evidence>
<keyword evidence="5" id="KW-0407">Ion channel</keyword>
<keyword evidence="8" id="KW-0675">Receptor</keyword>
<dbReference type="Gene3D" id="2.70.170.10">
    <property type="entry name" value="Neurotransmitter-gated ion-channel ligand-binding domain"/>
    <property type="match status" value="1"/>
</dbReference>
<evidence type="ECO:0000256" key="2">
    <source>
        <dbReference type="ARBA" id="ARBA00022692"/>
    </source>
</evidence>
<comment type="similarity">
    <text evidence="5">Belongs to the ligand-gated ion channel (TC 1.A.9) family.</text>
</comment>
<feature type="signal peptide" evidence="5">
    <location>
        <begin position="1"/>
        <end position="21"/>
    </location>
</feature>
<evidence type="ECO:0000256" key="3">
    <source>
        <dbReference type="ARBA" id="ARBA00022989"/>
    </source>
</evidence>
<keyword evidence="5" id="KW-0732">Signal</keyword>
<feature type="transmembrane region" description="Helical" evidence="5">
    <location>
        <begin position="303"/>
        <end position="327"/>
    </location>
</feature>
<dbReference type="SUPFAM" id="SSF63712">
    <property type="entry name" value="Nicotinic receptor ligand binding domain-like"/>
    <property type="match status" value="1"/>
</dbReference>
<dbReference type="InterPro" id="IPR006201">
    <property type="entry name" value="Neur_channel"/>
</dbReference>
<dbReference type="GO" id="GO:0016020">
    <property type="term" value="C:membrane"/>
    <property type="evidence" value="ECO:0007669"/>
    <property type="project" value="UniProtKB-SubCell"/>
</dbReference>
<dbReference type="Gene3D" id="1.20.58.390">
    <property type="entry name" value="Neurotransmitter-gated ion-channel transmembrane domain"/>
    <property type="match status" value="2"/>
</dbReference>
<gene>
    <name evidence="8" type="ORF">HOLleu_33848</name>
</gene>
<organism evidence="8 9">
    <name type="scientific">Holothuria leucospilota</name>
    <name type="common">Black long sea cucumber</name>
    <name type="synonym">Mertensiothuria leucospilota</name>
    <dbReference type="NCBI Taxonomy" id="206669"/>
    <lineage>
        <taxon>Eukaryota</taxon>
        <taxon>Metazoa</taxon>
        <taxon>Echinodermata</taxon>
        <taxon>Eleutherozoa</taxon>
        <taxon>Echinozoa</taxon>
        <taxon>Holothuroidea</taxon>
        <taxon>Aspidochirotacea</taxon>
        <taxon>Aspidochirotida</taxon>
        <taxon>Holothuriidae</taxon>
        <taxon>Holothuria</taxon>
    </lineage>
</organism>
<dbReference type="InterPro" id="IPR038050">
    <property type="entry name" value="Neuro_actylchol_rec"/>
</dbReference>
<feature type="transmembrane region" description="Helical" evidence="5">
    <location>
        <begin position="464"/>
        <end position="484"/>
    </location>
</feature>
<protein>
    <submittedName>
        <fullName evidence="8">Neuronal acetylcholine receptor subunit alpha-10</fullName>
    </submittedName>
</protein>
<feature type="chain" id="PRO_5040532463" evidence="5">
    <location>
        <begin position="22"/>
        <end position="487"/>
    </location>
</feature>
<reference evidence="8" key="1">
    <citation type="submission" date="2021-10" db="EMBL/GenBank/DDBJ databases">
        <title>Tropical sea cucumber genome reveals ecological adaptation and Cuvierian tubules defense mechanism.</title>
        <authorList>
            <person name="Chen T."/>
        </authorList>
    </citation>
    <scope>NUCLEOTIDE SEQUENCE</scope>
    <source>
        <strain evidence="8">Nanhai2018</strain>
        <tissue evidence="8">Muscle</tissue>
    </source>
</reference>
<evidence type="ECO:0000313" key="8">
    <source>
        <dbReference type="EMBL" id="KAJ8026104.1"/>
    </source>
</evidence>
<evidence type="ECO:0000256" key="1">
    <source>
        <dbReference type="ARBA" id="ARBA00004141"/>
    </source>
</evidence>
<evidence type="ECO:0000259" key="6">
    <source>
        <dbReference type="Pfam" id="PF02931"/>
    </source>
</evidence>
<dbReference type="SUPFAM" id="SSF90112">
    <property type="entry name" value="Neurotransmitter-gated ion-channel transmembrane pore"/>
    <property type="match status" value="1"/>
</dbReference>
<dbReference type="EMBL" id="JAIZAY010000017">
    <property type="protein sequence ID" value="KAJ8026104.1"/>
    <property type="molecule type" value="Genomic_DNA"/>
</dbReference>
<evidence type="ECO:0000256" key="5">
    <source>
        <dbReference type="RuleBase" id="RU000687"/>
    </source>
</evidence>
<dbReference type="FunFam" id="2.70.170.10:FF:000028">
    <property type="entry name" value="AcetylCholine Receptor"/>
    <property type="match status" value="1"/>
</dbReference>
<dbReference type="OrthoDB" id="10026870at2759"/>
<proteinExistence type="inferred from homology"/>
<keyword evidence="5" id="KW-0813">Transport</keyword>
<dbReference type="InterPro" id="IPR006029">
    <property type="entry name" value="Neurotrans-gated_channel_TM"/>
</dbReference>
<dbReference type="InterPro" id="IPR036719">
    <property type="entry name" value="Neuro-gated_channel_TM_sf"/>
</dbReference>
<feature type="transmembrane region" description="Helical" evidence="5">
    <location>
        <begin position="244"/>
        <end position="266"/>
    </location>
</feature>
<dbReference type="Pfam" id="PF02931">
    <property type="entry name" value="Neur_chan_LBD"/>
    <property type="match status" value="1"/>
</dbReference>
<keyword evidence="3 5" id="KW-1133">Transmembrane helix</keyword>
<dbReference type="Pfam" id="PF02932">
    <property type="entry name" value="Neur_chan_memb"/>
    <property type="match status" value="1"/>
</dbReference>
<dbReference type="AlphaFoldDB" id="A0A9Q1BHZ7"/>
<dbReference type="PROSITE" id="PS00236">
    <property type="entry name" value="NEUROTR_ION_CHANNEL"/>
    <property type="match status" value="1"/>
</dbReference>
<dbReference type="GO" id="GO:0004888">
    <property type="term" value="F:transmembrane signaling receptor activity"/>
    <property type="evidence" value="ECO:0007669"/>
    <property type="project" value="InterPro"/>
</dbReference>
<feature type="transmembrane region" description="Helical" evidence="5">
    <location>
        <begin position="273"/>
        <end position="291"/>
    </location>
</feature>
<evidence type="ECO:0000313" key="9">
    <source>
        <dbReference type="Proteomes" id="UP001152320"/>
    </source>
</evidence>
<dbReference type="PANTHER" id="PTHR18945">
    <property type="entry name" value="NEUROTRANSMITTER GATED ION CHANNEL"/>
    <property type="match status" value="1"/>
</dbReference>
<comment type="caution">
    <text evidence="8">The sequence shown here is derived from an EMBL/GenBank/DDBJ whole genome shotgun (WGS) entry which is preliminary data.</text>
</comment>
<dbReference type="FunFam" id="1.20.58.390:FF:000073">
    <property type="entry name" value="Neuronal acetylcholine receptor subunit alpha-9-II"/>
    <property type="match status" value="1"/>
</dbReference>
<dbReference type="Proteomes" id="UP001152320">
    <property type="component" value="Chromosome 17"/>
</dbReference>
<feature type="domain" description="Neurotransmitter-gated ion-channel ligand-binding" evidence="6">
    <location>
        <begin position="31"/>
        <end position="239"/>
    </location>
</feature>
<dbReference type="InterPro" id="IPR006202">
    <property type="entry name" value="Neur_chan_lig-bd"/>
</dbReference>
<dbReference type="InterPro" id="IPR018000">
    <property type="entry name" value="Neurotransmitter_ion_chnl_CS"/>
</dbReference>
<evidence type="ECO:0000259" key="7">
    <source>
        <dbReference type="Pfam" id="PF02932"/>
    </source>
</evidence>
<dbReference type="GO" id="GO:0005230">
    <property type="term" value="F:extracellular ligand-gated monoatomic ion channel activity"/>
    <property type="evidence" value="ECO:0007669"/>
    <property type="project" value="InterPro"/>
</dbReference>
<dbReference type="NCBIfam" id="TIGR00860">
    <property type="entry name" value="LIC"/>
    <property type="match status" value="1"/>
</dbReference>
<keyword evidence="2 5" id="KW-0812">Transmembrane</keyword>
<sequence>MKNLIFVLLIAVGTWVLITQAKGVYSSADHQRLRRDLFTVGEYDRSVRPVRNASKTTLVEMQFFVAQVLDVDERLETFKINAWLTMRWIDEYLMWNPEDYNGLTNFKISKDKVWMPDLWLYNNAGSRYEDYTANSICSVSFDGRVVWQSPTIITTHCSMDVTNFPFDYQECVLTFGPWQHGADEITLNGTGSAERYLRSSGEWEVIGFETVSGREDYVIYEDDIPTPYTFVDYSVKLHRIATYFVFYLIMPCFLISGTTFLSFFLPPESGEKVSLGITVLLSLTVFLLIVAELLPPTDVVPIIGIYYAATMVMVSLSLAMSVVVLNLHHRGPETHQVPPWLRKIVHGRVGRIFLMRRTTQKREYDAYRKRRWKALSSIEMEPLDTAVNGWDDRLDSSMPSAPELDSRKQLNSLRSNNSARLREIHLLEHIREEFRLMREMTQEKDKNEKCQNDWKQVALVVDRIFMVIFLLGMLCTLFIILSQFNFK</sequence>
<keyword evidence="9" id="KW-1185">Reference proteome</keyword>
<dbReference type="InterPro" id="IPR036734">
    <property type="entry name" value="Neur_chan_lig-bd_sf"/>
</dbReference>
<feature type="domain" description="Neurotransmitter-gated ion-channel transmembrane" evidence="7">
    <location>
        <begin position="248"/>
        <end position="476"/>
    </location>
</feature>
<comment type="subcellular location">
    <subcellularLocation>
        <location evidence="1">Membrane</location>
        <topology evidence="1">Multi-pass membrane protein</topology>
    </subcellularLocation>
</comment>
<name>A0A9Q1BHZ7_HOLLE</name>